<keyword evidence="4 6" id="KW-0472">Membrane</keyword>
<evidence type="ECO:0000256" key="3">
    <source>
        <dbReference type="ARBA" id="ARBA00022989"/>
    </source>
</evidence>
<organism evidence="7">
    <name type="scientific">freshwater metagenome</name>
    <dbReference type="NCBI Taxonomy" id="449393"/>
    <lineage>
        <taxon>unclassified sequences</taxon>
        <taxon>metagenomes</taxon>
        <taxon>ecological metagenomes</taxon>
    </lineage>
</organism>
<gene>
    <name evidence="7" type="ORF">UFOPK2992_01532</name>
</gene>
<dbReference type="Pfam" id="PF03699">
    <property type="entry name" value="UPF0182"/>
    <property type="match status" value="1"/>
</dbReference>
<proteinExistence type="predicted"/>
<feature type="transmembrane region" description="Helical" evidence="6">
    <location>
        <begin position="194"/>
        <end position="213"/>
    </location>
</feature>
<feature type="transmembrane region" description="Helical" evidence="6">
    <location>
        <begin position="157"/>
        <end position="182"/>
    </location>
</feature>
<feature type="transmembrane region" description="Helical" evidence="6">
    <location>
        <begin position="97"/>
        <end position="118"/>
    </location>
</feature>
<dbReference type="GO" id="GO:0005576">
    <property type="term" value="C:extracellular region"/>
    <property type="evidence" value="ECO:0007669"/>
    <property type="project" value="TreeGrafter"/>
</dbReference>
<protein>
    <submittedName>
        <fullName evidence="7">Unannotated protein</fullName>
    </submittedName>
</protein>
<feature type="region of interest" description="Disordered" evidence="5">
    <location>
        <begin position="858"/>
        <end position="880"/>
    </location>
</feature>
<name>A0A6J6YMF7_9ZZZZ</name>
<dbReference type="AlphaFoldDB" id="A0A6J6YMF7"/>
<accession>A0A6J6YMF7</accession>
<dbReference type="PANTHER" id="PTHR39344:SF1">
    <property type="entry name" value="UPF0182 PROTEIN SLL1060"/>
    <property type="match status" value="1"/>
</dbReference>
<dbReference type="EMBL" id="CAFAAI010000295">
    <property type="protein sequence ID" value="CAB4810299.1"/>
    <property type="molecule type" value="Genomic_DNA"/>
</dbReference>
<evidence type="ECO:0000256" key="6">
    <source>
        <dbReference type="SAM" id="Phobius"/>
    </source>
</evidence>
<feature type="compositionally biased region" description="Low complexity" evidence="5">
    <location>
        <begin position="689"/>
        <end position="698"/>
    </location>
</feature>
<dbReference type="GO" id="GO:0016020">
    <property type="term" value="C:membrane"/>
    <property type="evidence" value="ECO:0007669"/>
    <property type="project" value="InterPro"/>
</dbReference>
<feature type="transmembrane region" description="Helical" evidence="6">
    <location>
        <begin position="240"/>
        <end position="259"/>
    </location>
</feature>
<keyword evidence="2 6" id="KW-0812">Transmembrane</keyword>
<evidence type="ECO:0000256" key="4">
    <source>
        <dbReference type="ARBA" id="ARBA00023136"/>
    </source>
</evidence>
<evidence type="ECO:0000313" key="7">
    <source>
        <dbReference type="EMBL" id="CAB4810299.1"/>
    </source>
</evidence>
<evidence type="ECO:0000256" key="2">
    <source>
        <dbReference type="ARBA" id="ARBA00022692"/>
    </source>
</evidence>
<dbReference type="PANTHER" id="PTHR39344">
    <property type="entry name" value="UPF0182 PROTEIN SLL1060"/>
    <property type="match status" value="1"/>
</dbReference>
<feature type="transmembrane region" description="Helical" evidence="6">
    <location>
        <begin position="266"/>
        <end position="285"/>
    </location>
</feature>
<keyword evidence="3 6" id="KW-1133">Transmembrane helix</keyword>
<reference evidence="7" key="1">
    <citation type="submission" date="2020-05" db="EMBL/GenBank/DDBJ databases">
        <authorList>
            <person name="Chiriac C."/>
            <person name="Salcher M."/>
            <person name="Ghai R."/>
            <person name="Kavagutti S V."/>
        </authorList>
    </citation>
    <scope>NUCLEOTIDE SEQUENCE</scope>
</reference>
<feature type="compositionally biased region" description="Polar residues" evidence="5">
    <location>
        <begin position="672"/>
        <end position="688"/>
    </location>
</feature>
<evidence type="ECO:0000256" key="5">
    <source>
        <dbReference type="SAM" id="MobiDB-lite"/>
    </source>
</evidence>
<feature type="region of interest" description="Disordered" evidence="5">
    <location>
        <begin position="667"/>
        <end position="698"/>
    </location>
</feature>
<dbReference type="InterPro" id="IPR005372">
    <property type="entry name" value="UPF0182"/>
</dbReference>
<sequence>MALIVTAVVVVVLLLASRAIAGFYIDYLWHSSLERTDVFWGVLGSKLFLFAGFALLFLLLAALNLLIADRLAPSGFNGDTHVAVVRFHEVFGNRMRLVRVVAAGFLALIVAVPASGHWQEWLLFRNSVDFGKNDPQFATDIGFYVFRLPFLIFLFDWLFLAVLLVLLLTVAAHVLSGGVVIAPPMPKARRASKAHFAVLLSILAVLRAGAYWLERYQLTTERRGYVQGALYSVLKAQLPAVMLLMLIALLVAALFLYSIRTGSWRIPLVACALWVVVALFGGVIYPSVIQALVVNPNEKEKESAYIARNIEATRAALGLDQVETKSVTFGELTAKKVADNLEPIRDTRLLDPAIMLRRFTFDKGQVAGLAIRDLDVDRYKTTDRVQQVLVAARELDLKNVANTSWQGTHLIATHGCGLVSAPAGQVQSNNRPIYSDVKLDRPELYFSPAITGFAVVKTNTTEKPCQGSETKPYDGTGGVLLNSSGRRLAFALSFFDYNLWGSNSITNESRIQWVRGVRERAEKLAPFLHFDTDPYPVALDGKALWVMDAFTTTDQYPYAQDADRSQLDAGSGLDHVFNYARNSVKVVVDSYDGTVTFYSVDKTDPILKAWSQAFPDLFVDASLMPQGLQDHLRYPEDLFRIQTAAYARYQLAPNAFFERTGAWSVAQGPATEPNSTLSASAINTQPTDGSGASSAVSAESTTRRFVPYYTMFHAPGSNDAATFSMLRPFVPYSKDDTRTELQSFMVASSDPSSYGRLTAYSLTATVDGPTVVATNAETDGTISQTITQLNQQGSTVRFGDLQMVPVSDGLLYVRPFYVLGDNLAEYRFMIVSYNARAVIDSSLTGALKKLFPSFNGEVGDRVGTTPSDPGTPTPPGTTTDTADELLARAQKLFDEADAALAEKPADFATYQAKQTEARDLIEQALKALKATVSK</sequence>
<evidence type="ECO:0000256" key="1">
    <source>
        <dbReference type="ARBA" id="ARBA00022475"/>
    </source>
</evidence>
<keyword evidence="1" id="KW-1003">Cell membrane</keyword>
<feature type="transmembrane region" description="Helical" evidence="6">
    <location>
        <begin position="45"/>
        <end position="67"/>
    </location>
</feature>